<dbReference type="InterPro" id="IPR045249">
    <property type="entry name" value="HARBI1-like"/>
</dbReference>
<reference evidence="2" key="5">
    <citation type="journal article" date="2021" name="G3 (Bethesda)">
        <title>Aegilops tauschii genome assembly Aet v5.0 features greater sequence contiguity and improved annotation.</title>
        <authorList>
            <person name="Wang L."/>
            <person name="Zhu T."/>
            <person name="Rodriguez J.C."/>
            <person name="Deal K.R."/>
            <person name="Dubcovsky J."/>
            <person name="McGuire P.E."/>
            <person name="Lux T."/>
            <person name="Spannagl M."/>
            <person name="Mayer K.F.X."/>
            <person name="Baldrich P."/>
            <person name="Meyers B.C."/>
            <person name="Huo N."/>
            <person name="Gu Y.Q."/>
            <person name="Zhou H."/>
            <person name="Devos K.M."/>
            <person name="Bennetzen J.L."/>
            <person name="Unver T."/>
            <person name="Budak H."/>
            <person name="Gulick P.J."/>
            <person name="Galiba G."/>
            <person name="Kalapos B."/>
            <person name="Nelson D.R."/>
            <person name="Li P."/>
            <person name="You F.M."/>
            <person name="Luo M.C."/>
            <person name="Dvorak J."/>
        </authorList>
    </citation>
    <scope>NUCLEOTIDE SEQUENCE [LARGE SCALE GENOMIC DNA]</scope>
    <source>
        <strain evidence="2">cv. AL8/78</strain>
    </source>
</reference>
<reference evidence="3" key="2">
    <citation type="journal article" date="2017" name="Nat. Plants">
        <title>The Aegilops tauschii genome reveals multiple impacts of transposons.</title>
        <authorList>
            <person name="Zhao G."/>
            <person name="Zou C."/>
            <person name="Li K."/>
            <person name="Wang K."/>
            <person name="Li T."/>
            <person name="Gao L."/>
            <person name="Zhang X."/>
            <person name="Wang H."/>
            <person name="Yang Z."/>
            <person name="Liu X."/>
            <person name="Jiang W."/>
            <person name="Mao L."/>
            <person name="Kong X."/>
            <person name="Jiao Y."/>
            <person name="Jia J."/>
        </authorList>
    </citation>
    <scope>NUCLEOTIDE SEQUENCE [LARGE SCALE GENOMIC DNA]</scope>
    <source>
        <strain evidence="3">cv. AL8/78</strain>
    </source>
</reference>
<dbReference type="InterPro" id="IPR058353">
    <property type="entry name" value="DUF8040"/>
</dbReference>
<feature type="domain" description="DUF8040" evidence="1">
    <location>
        <begin position="3"/>
        <end position="79"/>
    </location>
</feature>
<dbReference type="Gramene" id="AET5Gv20133200.2">
    <property type="protein sequence ID" value="AET5Gv20133200.2"/>
    <property type="gene ID" value="AET5Gv20133200"/>
</dbReference>
<keyword evidence="3" id="KW-1185">Reference proteome</keyword>
<dbReference type="Proteomes" id="UP000015105">
    <property type="component" value="Chromosome 5D"/>
</dbReference>
<proteinExistence type="predicted"/>
<reference evidence="3" key="1">
    <citation type="journal article" date="2014" name="Science">
        <title>Ancient hybridizations among the ancestral genomes of bread wheat.</title>
        <authorList>
            <consortium name="International Wheat Genome Sequencing Consortium,"/>
            <person name="Marcussen T."/>
            <person name="Sandve S.R."/>
            <person name="Heier L."/>
            <person name="Spannagl M."/>
            <person name="Pfeifer M."/>
            <person name="Jakobsen K.S."/>
            <person name="Wulff B.B."/>
            <person name="Steuernagel B."/>
            <person name="Mayer K.F."/>
            <person name="Olsen O.A."/>
        </authorList>
    </citation>
    <scope>NUCLEOTIDE SEQUENCE [LARGE SCALE GENOMIC DNA]</scope>
    <source>
        <strain evidence="3">cv. AL8/78</strain>
    </source>
</reference>
<dbReference type="PANTHER" id="PTHR22930">
    <property type="match status" value="1"/>
</dbReference>
<protein>
    <recommendedName>
        <fullName evidence="1">DUF8040 domain-containing protein</fullName>
    </recommendedName>
</protein>
<evidence type="ECO:0000313" key="3">
    <source>
        <dbReference type="Proteomes" id="UP000015105"/>
    </source>
</evidence>
<reference evidence="2" key="4">
    <citation type="submission" date="2019-03" db="UniProtKB">
        <authorList>
            <consortium name="EnsemblPlants"/>
        </authorList>
    </citation>
    <scope>IDENTIFICATION</scope>
</reference>
<evidence type="ECO:0000313" key="2">
    <source>
        <dbReference type="EnsemblPlants" id="AET5Gv20133200.2"/>
    </source>
</evidence>
<dbReference type="AlphaFoldDB" id="A0A453JNE1"/>
<accession>A0A453JNE1</accession>
<name>A0A453JNE1_AEGTS</name>
<evidence type="ECO:0000259" key="1">
    <source>
        <dbReference type="Pfam" id="PF26138"/>
    </source>
</evidence>
<reference evidence="2" key="3">
    <citation type="journal article" date="2017" name="Nature">
        <title>Genome sequence of the progenitor of the wheat D genome Aegilops tauschii.</title>
        <authorList>
            <person name="Luo M.C."/>
            <person name="Gu Y.Q."/>
            <person name="Puiu D."/>
            <person name="Wang H."/>
            <person name="Twardziok S.O."/>
            <person name="Deal K.R."/>
            <person name="Huo N."/>
            <person name="Zhu T."/>
            <person name="Wang L."/>
            <person name="Wang Y."/>
            <person name="McGuire P.E."/>
            <person name="Liu S."/>
            <person name="Long H."/>
            <person name="Ramasamy R.K."/>
            <person name="Rodriguez J.C."/>
            <person name="Van S.L."/>
            <person name="Yuan L."/>
            <person name="Wang Z."/>
            <person name="Xia Z."/>
            <person name="Xiao L."/>
            <person name="Anderson O.D."/>
            <person name="Ouyang S."/>
            <person name="Liang Y."/>
            <person name="Zimin A.V."/>
            <person name="Pertea G."/>
            <person name="Qi P."/>
            <person name="Bennetzen J.L."/>
            <person name="Dai X."/>
            <person name="Dawson M.W."/>
            <person name="Muller H.G."/>
            <person name="Kugler K."/>
            <person name="Rivarola-Duarte L."/>
            <person name="Spannagl M."/>
            <person name="Mayer K.F.X."/>
            <person name="Lu F.H."/>
            <person name="Bevan M.W."/>
            <person name="Leroy P."/>
            <person name="Li P."/>
            <person name="You F.M."/>
            <person name="Sun Q."/>
            <person name="Liu Z."/>
            <person name="Lyons E."/>
            <person name="Wicker T."/>
            <person name="Salzberg S.L."/>
            <person name="Devos K.M."/>
            <person name="Dvorak J."/>
        </authorList>
    </citation>
    <scope>NUCLEOTIDE SEQUENCE [LARGE SCALE GENOMIC DNA]</scope>
    <source>
        <strain evidence="2">cv. AL8/78</strain>
    </source>
</reference>
<dbReference type="Pfam" id="PF26138">
    <property type="entry name" value="DUF8040"/>
    <property type="match status" value="1"/>
</dbReference>
<dbReference type="PANTHER" id="PTHR22930:SF259">
    <property type="entry name" value="OS08G0106900 PROTEIN"/>
    <property type="match status" value="1"/>
</dbReference>
<sequence length="110" mass="12795">DGTTCVNMLRLGRGPFFRFCKLFRDRKLLEDTIHLSIEKQVAMFLHIVGHNVRNRIIGGNFGRSGEVVSRYFKKVLHAVGELRGDLIRKPSLETQSKIEGNYRWDPYFKV</sequence>
<dbReference type="EnsemblPlants" id="AET5Gv20133200.2">
    <property type="protein sequence ID" value="AET5Gv20133200.2"/>
    <property type="gene ID" value="AET5Gv20133200"/>
</dbReference>
<organism evidence="2 3">
    <name type="scientific">Aegilops tauschii subsp. strangulata</name>
    <name type="common">Goatgrass</name>
    <dbReference type="NCBI Taxonomy" id="200361"/>
    <lineage>
        <taxon>Eukaryota</taxon>
        <taxon>Viridiplantae</taxon>
        <taxon>Streptophyta</taxon>
        <taxon>Embryophyta</taxon>
        <taxon>Tracheophyta</taxon>
        <taxon>Spermatophyta</taxon>
        <taxon>Magnoliopsida</taxon>
        <taxon>Liliopsida</taxon>
        <taxon>Poales</taxon>
        <taxon>Poaceae</taxon>
        <taxon>BOP clade</taxon>
        <taxon>Pooideae</taxon>
        <taxon>Triticodae</taxon>
        <taxon>Triticeae</taxon>
        <taxon>Triticinae</taxon>
        <taxon>Aegilops</taxon>
    </lineage>
</organism>